<dbReference type="InterPro" id="IPR000276">
    <property type="entry name" value="GPCR_Rhodpsn"/>
</dbReference>
<proteinExistence type="predicted"/>
<dbReference type="Proteomes" id="UP001233172">
    <property type="component" value="Unassembled WGS sequence"/>
</dbReference>
<sequence length="420" mass="46869">MNETNSDNFYTNNTGILISVGAFMASIATLTVLANVIVFVAMALTLTRDIRRGLTTVARSSNNSYITRFLVLSMTTSGVIVGGFIMPLSLLQLINNGQWLFGYTLCVVMTYTDYLLCAVSTLHTLFMAIDTYLVICKPLLYRRLTPKIAYLMIALGWLAPILLVILWTTLQKNKVSDCLSVEEPCDPMNIYALFNFIFGMSVFVLFLAVVYLYLLILRQVVVLDKRSSKDAKQTAHLPVQNNSQNDSLESKIHICKNYFVFIVTYSIKALKRNDSNNDFSGDFSLNSASDTSINSANVSPINSANVSIINSASDSTIKSASDSPLASTSEVIRTKKMKTNARCFRFVGLILAWFSICWLPAWTSIILCESCTVCLPDWTFVLLNWLTYFSCTINPLVYCSQKSIKNAVRSLLCQCCKHTK</sequence>
<comment type="caution">
    <text evidence="11">The sequence shown here is derived from an EMBL/GenBank/DDBJ whole genome shotgun (WGS) entry which is preliminary data.</text>
</comment>
<evidence type="ECO:0000256" key="8">
    <source>
        <dbReference type="ARBA" id="ARBA00023224"/>
    </source>
</evidence>
<dbReference type="AlphaFoldDB" id="A0AAD8EVD0"/>
<evidence type="ECO:0000256" key="5">
    <source>
        <dbReference type="ARBA" id="ARBA00023040"/>
    </source>
</evidence>
<feature type="transmembrane region" description="Helical" evidence="9">
    <location>
        <begin position="111"/>
        <end position="136"/>
    </location>
</feature>
<keyword evidence="12" id="KW-1185">Reference proteome</keyword>
<evidence type="ECO:0000256" key="3">
    <source>
        <dbReference type="ARBA" id="ARBA00022692"/>
    </source>
</evidence>
<dbReference type="PROSITE" id="PS50262">
    <property type="entry name" value="G_PROTEIN_RECEP_F1_2"/>
    <property type="match status" value="1"/>
</dbReference>
<dbReference type="EMBL" id="JASAOG010000262">
    <property type="protein sequence ID" value="KAK0041762.1"/>
    <property type="molecule type" value="Genomic_DNA"/>
</dbReference>
<feature type="transmembrane region" description="Helical" evidence="9">
    <location>
        <begin position="190"/>
        <end position="216"/>
    </location>
</feature>
<reference evidence="11" key="2">
    <citation type="submission" date="2023-04" db="EMBL/GenBank/DDBJ databases">
        <authorList>
            <person name="Bu L."/>
            <person name="Lu L."/>
            <person name="Laidemitt M.R."/>
            <person name="Zhang S.M."/>
            <person name="Mutuku M."/>
            <person name="Mkoji G."/>
            <person name="Steinauer M."/>
            <person name="Loker E.S."/>
        </authorList>
    </citation>
    <scope>NUCLEOTIDE SEQUENCE</scope>
    <source>
        <strain evidence="11">KasaAsao</strain>
        <tissue evidence="11">Whole Snail</tissue>
    </source>
</reference>
<feature type="transmembrane region" description="Helical" evidence="9">
    <location>
        <begin position="148"/>
        <end position="170"/>
    </location>
</feature>
<keyword evidence="6 9" id="KW-0472">Membrane</keyword>
<dbReference type="PANTHER" id="PTHR24248">
    <property type="entry name" value="ADRENERGIC RECEPTOR-RELATED G-PROTEIN COUPLED RECEPTOR"/>
    <property type="match status" value="1"/>
</dbReference>
<evidence type="ECO:0000256" key="6">
    <source>
        <dbReference type="ARBA" id="ARBA00023136"/>
    </source>
</evidence>
<keyword evidence="3 9" id="KW-0812">Transmembrane</keyword>
<feature type="domain" description="G-protein coupled receptors family 1 profile" evidence="10">
    <location>
        <begin position="34"/>
        <end position="398"/>
    </location>
</feature>
<feature type="transmembrane region" description="Helical" evidence="9">
    <location>
        <begin position="378"/>
        <end position="399"/>
    </location>
</feature>
<evidence type="ECO:0000256" key="1">
    <source>
        <dbReference type="ARBA" id="ARBA00004651"/>
    </source>
</evidence>
<dbReference type="PRINTS" id="PR00237">
    <property type="entry name" value="GPCRRHODOPSN"/>
</dbReference>
<keyword evidence="5" id="KW-0297">G-protein coupled receptor</keyword>
<name>A0AAD8EVD0_BIOPF</name>
<dbReference type="GO" id="GO:0005886">
    <property type="term" value="C:plasma membrane"/>
    <property type="evidence" value="ECO:0007669"/>
    <property type="project" value="UniProtKB-SubCell"/>
</dbReference>
<gene>
    <name evidence="11" type="ORF">Bpfe_028804</name>
</gene>
<feature type="transmembrane region" description="Helical" evidence="9">
    <location>
        <begin position="65"/>
        <end position="91"/>
    </location>
</feature>
<evidence type="ECO:0000313" key="11">
    <source>
        <dbReference type="EMBL" id="KAK0041762.1"/>
    </source>
</evidence>
<evidence type="ECO:0000259" key="10">
    <source>
        <dbReference type="PROSITE" id="PS50262"/>
    </source>
</evidence>
<reference evidence="11" key="1">
    <citation type="journal article" date="2023" name="PLoS Negl. Trop. Dis.">
        <title>A genome sequence for Biomphalaria pfeifferi, the major vector snail for the human-infecting parasite Schistosoma mansoni.</title>
        <authorList>
            <person name="Bu L."/>
            <person name="Lu L."/>
            <person name="Laidemitt M.R."/>
            <person name="Zhang S.M."/>
            <person name="Mutuku M."/>
            <person name="Mkoji G."/>
            <person name="Steinauer M."/>
            <person name="Loker E.S."/>
        </authorList>
    </citation>
    <scope>NUCLEOTIDE SEQUENCE</scope>
    <source>
        <strain evidence="11">KasaAsao</strain>
    </source>
</reference>
<accession>A0AAD8EVD0</accession>
<evidence type="ECO:0000313" key="12">
    <source>
        <dbReference type="Proteomes" id="UP001233172"/>
    </source>
</evidence>
<evidence type="ECO:0000256" key="7">
    <source>
        <dbReference type="ARBA" id="ARBA00023170"/>
    </source>
</evidence>
<dbReference type="InterPro" id="IPR017452">
    <property type="entry name" value="GPCR_Rhodpsn_7TM"/>
</dbReference>
<dbReference type="Gene3D" id="1.20.1070.10">
    <property type="entry name" value="Rhodopsin 7-helix transmembrane proteins"/>
    <property type="match status" value="2"/>
</dbReference>
<keyword evidence="4 9" id="KW-1133">Transmembrane helix</keyword>
<dbReference type="SUPFAM" id="SSF81321">
    <property type="entry name" value="Family A G protein-coupled receptor-like"/>
    <property type="match status" value="1"/>
</dbReference>
<feature type="transmembrane region" description="Helical" evidence="9">
    <location>
        <begin position="343"/>
        <end position="366"/>
    </location>
</feature>
<protein>
    <submittedName>
        <fullName evidence="11">Trace amine-associated receptor 5</fullName>
    </submittedName>
</protein>
<comment type="subcellular location">
    <subcellularLocation>
        <location evidence="1">Cell membrane</location>
        <topology evidence="1">Multi-pass membrane protein</topology>
    </subcellularLocation>
</comment>
<dbReference type="GO" id="GO:0004930">
    <property type="term" value="F:G protein-coupled receptor activity"/>
    <property type="evidence" value="ECO:0007669"/>
    <property type="project" value="UniProtKB-KW"/>
</dbReference>
<keyword evidence="8" id="KW-0807">Transducer</keyword>
<evidence type="ECO:0000256" key="4">
    <source>
        <dbReference type="ARBA" id="ARBA00022989"/>
    </source>
</evidence>
<organism evidence="11 12">
    <name type="scientific">Biomphalaria pfeifferi</name>
    <name type="common">Bloodfluke planorb</name>
    <name type="synonym">Freshwater snail</name>
    <dbReference type="NCBI Taxonomy" id="112525"/>
    <lineage>
        <taxon>Eukaryota</taxon>
        <taxon>Metazoa</taxon>
        <taxon>Spiralia</taxon>
        <taxon>Lophotrochozoa</taxon>
        <taxon>Mollusca</taxon>
        <taxon>Gastropoda</taxon>
        <taxon>Heterobranchia</taxon>
        <taxon>Euthyneura</taxon>
        <taxon>Panpulmonata</taxon>
        <taxon>Hygrophila</taxon>
        <taxon>Lymnaeoidea</taxon>
        <taxon>Planorbidae</taxon>
        <taxon>Biomphalaria</taxon>
    </lineage>
</organism>
<keyword evidence="2" id="KW-1003">Cell membrane</keyword>
<evidence type="ECO:0000256" key="9">
    <source>
        <dbReference type="SAM" id="Phobius"/>
    </source>
</evidence>
<feature type="transmembrane region" description="Helical" evidence="9">
    <location>
        <begin position="16"/>
        <end position="44"/>
    </location>
</feature>
<evidence type="ECO:0000256" key="2">
    <source>
        <dbReference type="ARBA" id="ARBA00022475"/>
    </source>
</evidence>
<keyword evidence="7 11" id="KW-0675">Receptor</keyword>
<dbReference type="Pfam" id="PF00001">
    <property type="entry name" value="7tm_1"/>
    <property type="match status" value="1"/>
</dbReference>